<comment type="caution">
    <text evidence="1">The sequence shown here is derived from an EMBL/GenBank/DDBJ whole genome shotgun (WGS) entry which is preliminary data.</text>
</comment>
<evidence type="ECO:0000313" key="2">
    <source>
        <dbReference type="Proteomes" id="UP001163046"/>
    </source>
</evidence>
<protein>
    <submittedName>
        <fullName evidence="1">Nesprin-1</fullName>
    </submittedName>
</protein>
<dbReference type="AlphaFoldDB" id="A0A9W9YA79"/>
<proteinExistence type="predicted"/>
<reference evidence="1" key="1">
    <citation type="submission" date="2023-01" db="EMBL/GenBank/DDBJ databases">
        <title>Genome assembly of the deep-sea coral Lophelia pertusa.</title>
        <authorList>
            <person name="Herrera S."/>
            <person name="Cordes E."/>
        </authorList>
    </citation>
    <scope>NUCLEOTIDE SEQUENCE</scope>
    <source>
        <strain evidence="1">USNM1676648</strain>
        <tissue evidence="1">Polyp</tissue>
    </source>
</reference>
<dbReference type="Gene3D" id="1.20.58.60">
    <property type="match status" value="1"/>
</dbReference>
<keyword evidence="2" id="KW-1185">Reference proteome</keyword>
<name>A0A9W9YA79_9CNID</name>
<gene>
    <name evidence="1" type="primary">SYNE1_2</name>
    <name evidence="1" type="ORF">OS493_026068</name>
</gene>
<evidence type="ECO:0000313" key="1">
    <source>
        <dbReference type="EMBL" id="KAJ7327792.1"/>
    </source>
</evidence>
<accession>A0A9W9YA79</accession>
<dbReference type="EMBL" id="MU827799">
    <property type="protein sequence ID" value="KAJ7327792.1"/>
    <property type="molecule type" value="Genomic_DNA"/>
</dbReference>
<dbReference type="SUPFAM" id="SSF46966">
    <property type="entry name" value="Spectrin repeat"/>
    <property type="match status" value="1"/>
</dbReference>
<sequence>MGTLGNLLSWLHEAEALLNYYETDESRICEVPAKFLLKQHETFFKDLDEHCKGLDAIVQSGLDDDVAVDASLLKEVDGRIKAVQEKSADRLLRLAYENSRSKILGLLDAGRKQLNCQAVKYASQAHVEKALKEYTVVIQCPDVKIQILPIGLHIFHYGTS</sequence>
<organism evidence="1 2">
    <name type="scientific">Desmophyllum pertusum</name>
    <dbReference type="NCBI Taxonomy" id="174260"/>
    <lineage>
        <taxon>Eukaryota</taxon>
        <taxon>Metazoa</taxon>
        <taxon>Cnidaria</taxon>
        <taxon>Anthozoa</taxon>
        <taxon>Hexacorallia</taxon>
        <taxon>Scleractinia</taxon>
        <taxon>Caryophylliina</taxon>
        <taxon>Caryophylliidae</taxon>
        <taxon>Desmophyllum</taxon>
    </lineage>
</organism>
<dbReference type="Proteomes" id="UP001163046">
    <property type="component" value="Unassembled WGS sequence"/>
</dbReference>